<feature type="region of interest" description="Disordered" evidence="1">
    <location>
        <begin position="1"/>
        <end position="30"/>
    </location>
</feature>
<dbReference type="InterPro" id="IPR036047">
    <property type="entry name" value="F-box-like_dom_sf"/>
</dbReference>
<evidence type="ECO:0008006" key="4">
    <source>
        <dbReference type="Google" id="ProtNLM"/>
    </source>
</evidence>
<evidence type="ECO:0000313" key="3">
    <source>
        <dbReference type="Proteomes" id="UP000054248"/>
    </source>
</evidence>
<feature type="region of interest" description="Disordered" evidence="1">
    <location>
        <begin position="535"/>
        <end position="562"/>
    </location>
</feature>
<protein>
    <recommendedName>
        <fullName evidence="4">F-box domain-containing protein</fullName>
    </recommendedName>
</protein>
<dbReference type="OrthoDB" id="3176322at2759"/>
<dbReference type="SUPFAM" id="SSF52047">
    <property type="entry name" value="RNI-like"/>
    <property type="match status" value="1"/>
</dbReference>
<evidence type="ECO:0000256" key="1">
    <source>
        <dbReference type="SAM" id="MobiDB-lite"/>
    </source>
</evidence>
<dbReference type="Proteomes" id="UP000054248">
    <property type="component" value="Unassembled WGS sequence"/>
</dbReference>
<dbReference type="EMBL" id="KN823136">
    <property type="protein sequence ID" value="KIO21495.1"/>
    <property type="molecule type" value="Genomic_DNA"/>
</dbReference>
<sequence length="562" mass="63389">MEAPDNDHRKQTKRHPVCTHVPQRKASPGPRCHIDNLPAEVLVMVFSFVLLENADTIPKPQRTALLLVCKFWTQVVTESHFFWTAIDWSSTELEQEWDHSLSLSKGFPFVIECRGDNSRARNAHKVKALLNWAIIKSVRIRTFRFMHRTSTETWTLVWEALTQANLDLEEIELLNIMGNMRYQPKQDRTFLGTHAPKLQSLTLNAVTVPWALCAIPTLRELSISFHYILSWPDGSDFLPTPVDILSIMASTPVLETLHLGGIDNDRAQSSPAFPIVSPRQLKELNVEGMPNGALCSLAESLDLPQTARVNFTIVEPPWPRAGWDAETDFAQLVSLLAGYSLLQDCHLELEETSLLVSNLRCEIKLSKGGHIIDYKRAFRGLSAQAGSQVVSASISSMYSDSSREPLEAIHDTFPDVRLLRFPVYRLGDGFGDWPGVLEDRGRAARGNLPESLCSKLTALEVDIDVMNCLDLSGVLSFIRARNSPNRPEGDKRNPHPILRLRITAPSKRIPAPQRSIWKEIKALVMSCRFEATTWEYEEEETANSEKGNEDEMKPYESSDLED</sequence>
<reference evidence="3" key="2">
    <citation type="submission" date="2015-01" db="EMBL/GenBank/DDBJ databases">
        <title>Evolutionary Origins and Diversification of the Mycorrhizal Mutualists.</title>
        <authorList>
            <consortium name="DOE Joint Genome Institute"/>
            <consortium name="Mycorrhizal Genomics Consortium"/>
            <person name="Kohler A."/>
            <person name="Kuo A."/>
            <person name="Nagy L.G."/>
            <person name="Floudas D."/>
            <person name="Copeland A."/>
            <person name="Barry K.W."/>
            <person name="Cichocki N."/>
            <person name="Veneault-Fourrey C."/>
            <person name="LaButti K."/>
            <person name="Lindquist E.A."/>
            <person name="Lipzen A."/>
            <person name="Lundell T."/>
            <person name="Morin E."/>
            <person name="Murat C."/>
            <person name="Riley R."/>
            <person name="Ohm R."/>
            <person name="Sun H."/>
            <person name="Tunlid A."/>
            <person name="Henrissat B."/>
            <person name="Grigoriev I.V."/>
            <person name="Hibbett D.S."/>
            <person name="Martin F."/>
        </authorList>
    </citation>
    <scope>NUCLEOTIDE SEQUENCE [LARGE SCALE GENOMIC DNA]</scope>
    <source>
        <strain evidence="3">MUT 4182</strain>
    </source>
</reference>
<name>A0A0C3Q0H6_9AGAM</name>
<evidence type="ECO:0000313" key="2">
    <source>
        <dbReference type="EMBL" id="KIO21495.1"/>
    </source>
</evidence>
<dbReference type="HOGENOM" id="CLU_457234_0_0_1"/>
<organism evidence="2 3">
    <name type="scientific">Tulasnella calospora MUT 4182</name>
    <dbReference type="NCBI Taxonomy" id="1051891"/>
    <lineage>
        <taxon>Eukaryota</taxon>
        <taxon>Fungi</taxon>
        <taxon>Dikarya</taxon>
        <taxon>Basidiomycota</taxon>
        <taxon>Agaricomycotina</taxon>
        <taxon>Agaricomycetes</taxon>
        <taxon>Cantharellales</taxon>
        <taxon>Tulasnellaceae</taxon>
        <taxon>Tulasnella</taxon>
    </lineage>
</organism>
<dbReference type="Gene3D" id="1.20.1280.50">
    <property type="match status" value="1"/>
</dbReference>
<gene>
    <name evidence="2" type="ORF">M407DRAFT_28888</name>
</gene>
<accession>A0A0C3Q0H6</accession>
<dbReference type="AlphaFoldDB" id="A0A0C3Q0H6"/>
<keyword evidence="3" id="KW-1185">Reference proteome</keyword>
<proteinExistence type="predicted"/>
<reference evidence="2 3" key="1">
    <citation type="submission" date="2014-04" db="EMBL/GenBank/DDBJ databases">
        <authorList>
            <consortium name="DOE Joint Genome Institute"/>
            <person name="Kuo A."/>
            <person name="Girlanda M."/>
            <person name="Perotto S."/>
            <person name="Kohler A."/>
            <person name="Nagy L.G."/>
            <person name="Floudas D."/>
            <person name="Copeland A."/>
            <person name="Barry K.W."/>
            <person name="Cichocki N."/>
            <person name="Veneault-Fourrey C."/>
            <person name="LaButti K."/>
            <person name="Lindquist E.A."/>
            <person name="Lipzen A."/>
            <person name="Lundell T."/>
            <person name="Morin E."/>
            <person name="Murat C."/>
            <person name="Sun H."/>
            <person name="Tunlid A."/>
            <person name="Henrissat B."/>
            <person name="Grigoriev I.V."/>
            <person name="Hibbett D.S."/>
            <person name="Martin F."/>
            <person name="Nordberg H.P."/>
            <person name="Cantor M.N."/>
            <person name="Hua S.X."/>
        </authorList>
    </citation>
    <scope>NUCLEOTIDE SEQUENCE [LARGE SCALE GENOMIC DNA]</scope>
    <source>
        <strain evidence="2 3">MUT 4182</strain>
    </source>
</reference>
<dbReference type="SUPFAM" id="SSF81383">
    <property type="entry name" value="F-box domain"/>
    <property type="match status" value="1"/>
</dbReference>
<feature type="compositionally biased region" description="Basic and acidic residues" evidence="1">
    <location>
        <begin position="546"/>
        <end position="556"/>
    </location>
</feature>